<dbReference type="AlphaFoldDB" id="A0A2N9L3T9"/>
<dbReference type="Proteomes" id="UP000239735">
    <property type="component" value="Unassembled WGS sequence"/>
</dbReference>
<dbReference type="GO" id="GO:0009279">
    <property type="term" value="C:cell outer membrane"/>
    <property type="evidence" value="ECO:0007669"/>
    <property type="project" value="UniProtKB-SubCell"/>
</dbReference>
<sequence length="314" mass="33719">MVPHSNSKPGNFGGDGLMPAVRPERIRMKLTVRILIVMISVAVLSAVAQAQEDAAGSQDPAGMNRMANYYIADYQELTFDSYAFPVTSNGNKEEKTVEGKRIDIRYNLKDNVATPSPLQVVRNYESAVKAAGGQVMYDNAEDDEATLRLVRGGNETWVNLRVGNLPSGVPVMMTIIVKQAMTQEVVMDAAAMASSLSETGEVAIYGIHFDTGKSELKPESDAAIGEIAKLLKSQPDLKVFIVGHTDMVGDAASNVKLSQARAQSVIGALVTKYGIAAARLMPFGAGPYAPVATNRTDEGRGKNRRVELVEIATK</sequence>
<keyword evidence="2 4" id="KW-0472">Membrane</keyword>
<dbReference type="InterPro" id="IPR006664">
    <property type="entry name" value="OMP_bac"/>
</dbReference>
<dbReference type="PRINTS" id="PR01021">
    <property type="entry name" value="OMPADOMAIN"/>
</dbReference>
<dbReference type="OrthoDB" id="9782229at2"/>
<evidence type="ECO:0000313" key="6">
    <source>
        <dbReference type="EMBL" id="SPE17920.1"/>
    </source>
</evidence>
<evidence type="ECO:0000256" key="3">
    <source>
        <dbReference type="ARBA" id="ARBA00023237"/>
    </source>
</evidence>
<proteinExistence type="predicted"/>
<organism evidence="6 7">
    <name type="scientific">Candidatus Sulfuritelmatomonas gaucii</name>
    <dbReference type="NCBI Taxonomy" id="2043161"/>
    <lineage>
        <taxon>Bacteria</taxon>
        <taxon>Pseudomonadati</taxon>
        <taxon>Acidobacteriota</taxon>
        <taxon>Terriglobia</taxon>
        <taxon>Terriglobales</taxon>
        <taxon>Acidobacteriaceae</taxon>
        <taxon>Candidatus Sulfuritelmatomonas</taxon>
    </lineage>
</organism>
<dbReference type="Gene3D" id="3.30.1330.60">
    <property type="entry name" value="OmpA-like domain"/>
    <property type="match status" value="1"/>
</dbReference>
<gene>
    <name evidence="6" type="ORF">SBA5_1190013</name>
</gene>
<protein>
    <submittedName>
        <fullName evidence="6">OmpA/MotB protein</fullName>
    </submittedName>
</protein>
<name>A0A2N9L3T9_9BACT</name>
<dbReference type="PANTHER" id="PTHR30329">
    <property type="entry name" value="STATOR ELEMENT OF FLAGELLAR MOTOR COMPLEX"/>
    <property type="match status" value="1"/>
</dbReference>
<dbReference type="Pfam" id="PF00691">
    <property type="entry name" value="OmpA"/>
    <property type="match status" value="1"/>
</dbReference>
<dbReference type="PANTHER" id="PTHR30329:SF21">
    <property type="entry name" value="LIPOPROTEIN YIAD-RELATED"/>
    <property type="match status" value="1"/>
</dbReference>
<keyword evidence="3" id="KW-0998">Cell outer membrane</keyword>
<dbReference type="EMBL" id="OKRB01000023">
    <property type="protein sequence ID" value="SPE17920.1"/>
    <property type="molecule type" value="Genomic_DNA"/>
</dbReference>
<evidence type="ECO:0000313" key="7">
    <source>
        <dbReference type="Proteomes" id="UP000239735"/>
    </source>
</evidence>
<evidence type="ECO:0000259" key="5">
    <source>
        <dbReference type="PROSITE" id="PS51123"/>
    </source>
</evidence>
<dbReference type="PROSITE" id="PS51123">
    <property type="entry name" value="OMPA_2"/>
    <property type="match status" value="1"/>
</dbReference>
<evidence type="ECO:0000256" key="4">
    <source>
        <dbReference type="PROSITE-ProRule" id="PRU00473"/>
    </source>
</evidence>
<reference evidence="7" key="1">
    <citation type="submission" date="2018-02" db="EMBL/GenBank/DDBJ databases">
        <authorList>
            <person name="Hausmann B."/>
        </authorList>
    </citation>
    <scope>NUCLEOTIDE SEQUENCE [LARGE SCALE GENOMIC DNA]</scope>
    <source>
        <strain evidence="7">Peat soil MAG SbA5</strain>
    </source>
</reference>
<dbReference type="InterPro" id="IPR006665">
    <property type="entry name" value="OmpA-like"/>
</dbReference>
<evidence type="ECO:0000256" key="1">
    <source>
        <dbReference type="ARBA" id="ARBA00004442"/>
    </source>
</evidence>
<dbReference type="CDD" id="cd07185">
    <property type="entry name" value="OmpA_C-like"/>
    <property type="match status" value="1"/>
</dbReference>
<evidence type="ECO:0000256" key="2">
    <source>
        <dbReference type="ARBA" id="ARBA00023136"/>
    </source>
</evidence>
<comment type="subcellular location">
    <subcellularLocation>
        <location evidence="1">Cell outer membrane</location>
    </subcellularLocation>
</comment>
<dbReference type="InterPro" id="IPR050330">
    <property type="entry name" value="Bact_OuterMem_StrucFunc"/>
</dbReference>
<accession>A0A2N9L3T9</accession>
<dbReference type="InterPro" id="IPR036737">
    <property type="entry name" value="OmpA-like_sf"/>
</dbReference>
<dbReference type="SUPFAM" id="SSF103088">
    <property type="entry name" value="OmpA-like"/>
    <property type="match status" value="1"/>
</dbReference>
<feature type="domain" description="OmpA-like" evidence="5">
    <location>
        <begin position="196"/>
        <end position="314"/>
    </location>
</feature>